<dbReference type="EMBL" id="WNKC01000012">
    <property type="protein sequence ID" value="MVF06599.1"/>
    <property type="molecule type" value="Genomic_DNA"/>
</dbReference>
<dbReference type="RefSeq" id="WP_156866584.1">
    <property type="nucleotide sequence ID" value="NZ_WNKC01000012.1"/>
</dbReference>
<gene>
    <name evidence="1" type="ORF">GMA22_25530</name>
</gene>
<comment type="caution">
    <text evidence="1">The sequence shown here is derived from an EMBL/GenBank/DDBJ whole genome shotgun (WGS) entry which is preliminary data.</text>
</comment>
<reference evidence="1 2" key="1">
    <citation type="submission" date="2019-11" db="EMBL/GenBank/DDBJ databases">
        <title>Whole genome sequence of a plant growth promoting strain Serratia marcescens BTL07 isolated from the rhizoplane of Chili (Capsicum annuum).</title>
        <authorList>
            <person name="Dutta S."/>
            <person name="Khatun A."/>
            <person name="Gupta D.R."/>
            <person name="Surovy M.Z."/>
            <person name="Rahman M.M."/>
            <person name="Mahmud N.U."/>
            <person name="Emes R."/>
            <person name="Warry A."/>
            <person name="West H."/>
            <person name="Clarke M.L."/>
            <person name="Islam M.T."/>
        </authorList>
    </citation>
    <scope>NUCLEOTIDE SEQUENCE [LARGE SCALE GENOMIC DNA]</scope>
    <source>
        <strain evidence="1 2">BTL07</strain>
    </source>
</reference>
<proteinExistence type="predicted"/>
<dbReference type="Pfam" id="PF02413">
    <property type="entry name" value="Caudo_TAP"/>
    <property type="match status" value="1"/>
</dbReference>
<organism evidence="1 2">
    <name type="scientific">Serratia marcescens</name>
    <dbReference type="NCBI Taxonomy" id="615"/>
    <lineage>
        <taxon>Bacteria</taxon>
        <taxon>Pseudomonadati</taxon>
        <taxon>Pseudomonadota</taxon>
        <taxon>Gammaproteobacteria</taxon>
        <taxon>Enterobacterales</taxon>
        <taxon>Yersiniaceae</taxon>
        <taxon>Serratia</taxon>
    </lineage>
</organism>
<name>A0ABD6I282_SERMA</name>
<sequence length="145" mass="16174">MGKYKFSATTTGFYPVGLLEHYENAGTLPADLVDVADDVYIEFTGPIPEGKVRGSNKKGHPVWVPAPQPTLEQLRRQAAYQKQQGLAEAEAIIVPLARAVKLNMATDEEKVKLEAWERYSVLLSRFNPDDTPTRKPPEKPIFPLP</sequence>
<accession>A0ABD6I282</accession>
<dbReference type="InterPro" id="IPR003458">
    <property type="entry name" value="Phage_T4_Gp38_tail_assem"/>
</dbReference>
<evidence type="ECO:0000313" key="1">
    <source>
        <dbReference type="EMBL" id="MVF06599.1"/>
    </source>
</evidence>
<evidence type="ECO:0000313" key="2">
    <source>
        <dbReference type="Proteomes" id="UP000443014"/>
    </source>
</evidence>
<protein>
    <submittedName>
        <fullName evidence="1">Tail fiber assembly protein</fullName>
    </submittedName>
</protein>
<dbReference type="Proteomes" id="UP000443014">
    <property type="component" value="Unassembled WGS sequence"/>
</dbReference>
<dbReference type="AlphaFoldDB" id="A0ABD6I282"/>